<protein>
    <recommendedName>
        <fullName evidence="5">Proline dipeptidase</fullName>
    </recommendedName>
</protein>
<dbReference type="PANTHER" id="PTHR46112:SF2">
    <property type="entry name" value="XAA-PRO AMINOPEPTIDASE P-RELATED"/>
    <property type="match status" value="1"/>
</dbReference>
<evidence type="ECO:0000259" key="1">
    <source>
        <dbReference type="Pfam" id="PF00557"/>
    </source>
</evidence>
<evidence type="ECO:0000313" key="3">
    <source>
        <dbReference type="EMBL" id="AOT72063.1"/>
    </source>
</evidence>
<dbReference type="EMBL" id="CP017269">
    <property type="protein sequence ID" value="AOT72063.1"/>
    <property type="molecule type" value="Genomic_DNA"/>
</dbReference>
<dbReference type="Pfam" id="PF00557">
    <property type="entry name" value="Peptidase_M24"/>
    <property type="match status" value="1"/>
</dbReference>
<dbReference type="Gene3D" id="3.40.350.10">
    <property type="entry name" value="Creatinase/prolidase N-terminal domain"/>
    <property type="match status" value="1"/>
</dbReference>
<sequence length="364" mass="41032">MVNEKYLERLSKEIDQLGIDAILIGPSKDLAYVTGFLSQEDERFQGLFILRDGRYFYISPKLNAEEMEHILGKNTKIYAWGDEEGFESIVKYALAENDLSKKKIAVNSGIRGTDLLDMTKIFSGEFMNGVQIIEDSRIIKTKEEIAHLKKAGQMADEVMEVLTSFIKPGMKEKDIKKKIIELFLEKGSEIAFEPIVASGPNSSKPHYNQDDRRIQEKDVIILDLGCRYKGCCSDISRTFFIGEATEEEKQIYQIVLEANQAGKEAVKEGVTAAYIDRQARNIIHKAGYGDYFFNRVGHGIGFSVHEAPYIREGNSQIIKKGMAFSIEPGIYLPGKFGIRVEDIIVVGEDGPEVMNCFEKNIIVL</sequence>
<proteinExistence type="predicted"/>
<dbReference type="Pfam" id="PF01321">
    <property type="entry name" value="Creatinase_N"/>
    <property type="match status" value="1"/>
</dbReference>
<evidence type="ECO:0000259" key="2">
    <source>
        <dbReference type="Pfam" id="PF01321"/>
    </source>
</evidence>
<dbReference type="CDD" id="cd01092">
    <property type="entry name" value="APP-like"/>
    <property type="match status" value="1"/>
</dbReference>
<dbReference type="SUPFAM" id="SSF53092">
    <property type="entry name" value="Creatinase/prolidase N-terminal domain"/>
    <property type="match status" value="1"/>
</dbReference>
<dbReference type="InterPro" id="IPR036005">
    <property type="entry name" value="Creatinase/aminopeptidase-like"/>
</dbReference>
<dbReference type="OrthoDB" id="9806388at2"/>
<organism evidence="3 4">
    <name type="scientific">Geosporobacter ferrireducens</name>
    <dbReference type="NCBI Taxonomy" id="1424294"/>
    <lineage>
        <taxon>Bacteria</taxon>
        <taxon>Bacillati</taxon>
        <taxon>Bacillota</taxon>
        <taxon>Clostridia</taxon>
        <taxon>Peptostreptococcales</taxon>
        <taxon>Thermotaleaceae</taxon>
        <taxon>Geosporobacter</taxon>
    </lineage>
</organism>
<dbReference type="Proteomes" id="UP000095743">
    <property type="component" value="Chromosome"/>
</dbReference>
<evidence type="ECO:0008006" key="5">
    <source>
        <dbReference type="Google" id="ProtNLM"/>
    </source>
</evidence>
<reference evidence="3 4" key="1">
    <citation type="submission" date="2016-09" db="EMBL/GenBank/DDBJ databases">
        <title>Genomic analysis reveals versatility of anaerobic energy metabolism of Geosporobacter ferrireducens IRF9 of phylum Firmicutes.</title>
        <authorList>
            <person name="Kim S.-J."/>
        </authorList>
    </citation>
    <scope>NUCLEOTIDE SEQUENCE [LARGE SCALE GENOMIC DNA]</scope>
    <source>
        <strain evidence="3 4">IRF9</strain>
    </source>
</reference>
<dbReference type="InterPro" id="IPR000994">
    <property type="entry name" value="Pept_M24"/>
</dbReference>
<dbReference type="STRING" id="1424294.Gferi_22510"/>
<dbReference type="KEGG" id="gfe:Gferi_22510"/>
<dbReference type="Gene3D" id="3.90.230.10">
    <property type="entry name" value="Creatinase/methionine aminopeptidase superfamily"/>
    <property type="match status" value="1"/>
</dbReference>
<feature type="domain" description="Creatinase N-terminal" evidence="2">
    <location>
        <begin position="7"/>
        <end position="138"/>
    </location>
</feature>
<dbReference type="InterPro" id="IPR029149">
    <property type="entry name" value="Creatin/AminoP/Spt16_N"/>
</dbReference>
<accession>A0A1D8GMB5</accession>
<evidence type="ECO:0000313" key="4">
    <source>
        <dbReference type="Proteomes" id="UP000095743"/>
    </source>
</evidence>
<dbReference type="SUPFAM" id="SSF55920">
    <property type="entry name" value="Creatinase/aminopeptidase"/>
    <property type="match status" value="1"/>
</dbReference>
<dbReference type="PANTHER" id="PTHR46112">
    <property type="entry name" value="AMINOPEPTIDASE"/>
    <property type="match status" value="1"/>
</dbReference>
<gene>
    <name evidence="3" type="ORF">Gferi_22510</name>
</gene>
<feature type="domain" description="Peptidase M24" evidence="1">
    <location>
        <begin position="147"/>
        <end position="348"/>
    </location>
</feature>
<keyword evidence="4" id="KW-1185">Reference proteome</keyword>
<name>A0A1D8GMB5_9FIRM</name>
<dbReference type="InterPro" id="IPR000587">
    <property type="entry name" value="Creatinase_N"/>
</dbReference>
<dbReference type="AlphaFoldDB" id="A0A1D8GMB5"/>
<dbReference type="InterPro" id="IPR050659">
    <property type="entry name" value="Peptidase_M24B"/>
</dbReference>
<dbReference type="RefSeq" id="WP_069980378.1">
    <property type="nucleotide sequence ID" value="NZ_CP017269.1"/>
</dbReference>